<feature type="domain" description="Amidase" evidence="7">
    <location>
        <begin position="103"/>
        <end position="558"/>
    </location>
</feature>
<dbReference type="PIRSF" id="PIRSF001221">
    <property type="entry name" value="Amidase_fungi"/>
    <property type="match status" value="1"/>
</dbReference>
<dbReference type="Pfam" id="PF01425">
    <property type="entry name" value="Amidase"/>
    <property type="match status" value="1"/>
</dbReference>
<dbReference type="GeneID" id="11502342"/>
<dbReference type="Gene3D" id="3.90.1300.10">
    <property type="entry name" value="Amidase signature (AS) domain"/>
    <property type="match status" value="1"/>
</dbReference>
<dbReference type="AlphaFoldDB" id="G8ZTG4"/>
<feature type="active site" description="Acyl-ester intermediate" evidence="5">
    <location>
        <position position="257"/>
    </location>
</feature>
<dbReference type="GO" id="GO:0004040">
    <property type="term" value="F:amidase activity"/>
    <property type="evidence" value="ECO:0007669"/>
    <property type="project" value="UniProtKB-EC"/>
</dbReference>
<dbReference type="EC" id="3.5.1.4" evidence="3"/>
<dbReference type="HOGENOM" id="CLU_009600_9_2_1"/>
<dbReference type="EMBL" id="HE616745">
    <property type="protein sequence ID" value="CCE91908.1"/>
    <property type="molecule type" value="Genomic_DNA"/>
</dbReference>
<reference evidence="8 9" key="1">
    <citation type="journal article" date="2011" name="Proc. Natl. Acad. Sci. U.S.A.">
        <title>Evolutionary erosion of yeast sex chromosomes by mating-type switching accidents.</title>
        <authorList>
            <person name="Gordon J.L."/>
            <person name="Armisen D."/>
            <person name="Proux-Wera E."/>
            <person name="Oheigeartaigh S.S."/>
            <person name="Byrne K.P."/>
            <person name="Wolfe K.H."/>
        </authorList>
    </citation>
    <scope>NUCLEOTIDE SEQUENCE [LARGE SCALE GENOMIC DNA]</scope>
    <source>
        <strain evidence="9">ATCC 10662 / CBS 1146 / NBRC 0425 / NCYC 2629 / NRRL Y-866</strain>
    </source>
</reference>
<dbReference type="SUPFAM" id="SSF75304">
    <property type="entry name" value="Amidase signature (AS) enzymes"/>
    <property type="match status" value="1"/>
</dbReference>
<dbReference type="eggNOG" id="KOG1212">
    <property type="taxonomic scope" value="Eukaryota"/>
</dbReference>
<accession>G8ZTG4</accession>
<evidence type="ECO:0000256" key="1">
    <source>
        <dbReference type="ARBA" id="ARBA00001311"/>
    </source>
</evidence>
<dbReference type="Proteomes" id="UP000005627">
    <property type="component" value="Chromosome 4"/>
</dbReference>
<evidence type="ECO:0000313" key="8">
    <source>
        <dbReference type="EMBL" id="CCE91908.1"/>
    </source>
</evidence>
<dbReference type="OrthoDB" id="6428749at2759"/>
<evidence type="ECO:0000256" key="2">
    <source>
        <dbReference type="ARBA" id="ARBA00009199"/>
    </source>
</evidence>
<keyword evidence="9" id="KW-1185">Reference proteome</keyword>
<dbReference type="PROSITE" id="PS00571">
    <property type="entry name" value="AMIDASES"/>
    <property type="match status" value="1"/>
</dbReference>
<evidence type="ECO:0000256" key="3">
    <source>
        <dbReference type="ARBA" id="ARBA00012922"/>
    </source>
</evidence>
<evidence type="ECO:0000256" key="5">
    <source>
        <dbReference type="PIRSR" id="PIRSR001221-1"/>
    </source>
</evidence>
<dbReference type="PANTHER" id="PTHR46072:SF4">
    <property type="entry name" value="AMIDASE C550.07-RELATED"/>
    <property type="match status" value="1"/>
</dbReference>
<keyword evidence="4" id="KW-0378">Hydrolase</keyword>
<evidence type="ECO:0000259" key="7">
    <source>
        <dbReference type="Pfam" id="PF01425"/>
    </source>
</evidence>
<feature type="binding site" evidence="6">
    <location>
        <position position="233"/>
    </location>
    <ligand>
        <name>substrate</name>
    </ligand>
</feature>
<comment type="similarity">
    <text evidence="2">Belongs to the amidase family.</text>
</comment>
<feature type="active site" description="Charge relay system" evidence="5">
    <location>
        <position position="158"/>
    </location>
</feature>
<feature type="active site" description="Charge relay system" evidence="5">
    <location>
        <position position="233"/>
    </location>
</feature>
<feature type="binding site" evidence="6">
    <location>
        <begin position="254"/>
        <end position="257"/>
    </location>
    <ligand>
        <name>substrate</name>
    </ligand>
</feature>
<dbReference type="InterPro" id="IPR023631">
    <property type="entry name" value="Amidase_dom"/>
</dbReference>
<dbReference type="PANTHER" id="PTHR46072">
    <property type="entry name" value="AMIDASE-RELATED-RELATED"/>
    <property type="match status" value="1"/>
</dbReference>
<dbReference type="KEGG" id="tdl:TDEL_0D03240"/>
<sequence length="570" mass="63216">MTLASESIAQPVDAAKFKQFEPLIAKYNEAKWAQMKEFDAKFLELCRSKIPSDAVLDAEPIDARKFVTSAGLLSESEAQIVNEFSIKELLDKQLAGELSAEQITRAYIKSAIIAQLATNCVMQFLIPSALERAKELDLYLKENGKLFGPMHGVPISLKEQMGYKGQVTCASYVSLIDNVVKKSSVSIQIFDKLGAVFHARTSQPQAIMHLDTWNNIIGRTRNPCSTRLSPGGSSGGESAMVAMHGSAIGIGSDIGGSIRCPAAFTNVFGLKPTTKRLSSMNGISGGRGQESIPSTEGPIARSIQDLEYFMDVYLNQGKPWEYDPTSLVIPWRPAEVEEKIRIGVLFDDNLVTPHPAVKRALQQVVSQLGEQFEIVDLADSWFSQEEMLAIHNTTLSLYTIDGNRSQLELISPSGEPILPLTKHFLNFGQGKELSIYDNRKLNIFRDSTKLALLERFFSQSPTSKKLHFILSPTYPAPSEIPGNSLYWGYTSFWNLTDYPNVVFPTSYTHDPKLDSLPPTQLKQNEFEESVWSNYNPDAYVGGPVGLQLTGKRFDDERIVQAVKKITSVLK</sequence>
<dbReference type="STRING" id="1076872.G8ZTG4"/>
<evidence type="ECO:0000313" key="9">
    <source>
        <dbReference type="Proteomes" id="UP000005627"/>
    </source>
</evidence>
<gene>
    <name evidence="8" type="primary">TDEL0D03240</name>
    <name evidence="8" type="ORF">TDEL_0D03240</name>
</gene>
<feature type="binding site" evidence="6">
    <location>
        <position position="207"/>
    </location>
    <ligand>
        <name>substrate</name>
    </ligand>
</feature>
<dbReference type="RefSeq" id="XP_003681119.1">
    <property type="nucleotide sequence ID" value="XM_003681071.1"/>
</dbReference>
<evidence type="ECO:0000256" key="4">
    <source>
        <dbReference type="ARBA" id="ARBA00022801"/>
    </source>
</evidence>
<name>G8ZTG4_TORDE</name>
<dbReference type="InterPro" id="IPR036928">
    <property type="entry name" value="AS_sf"/>
</dbReference>
<comment type="catalytic activity">
    <reaction evidence="1">
        <text>a monocarboxylic acid amide + H2O = a monocarboxylate + NH4(+)</text>
        <dbReference type="Rhea" id="RHEA:12020"/>
        <dbReference type="ChEBI" id="CHEBI:15377"/>
        <dbReference type="ChEBI" id="CHEBI:28938"/>
        <dbReference type="ChEBI" id="CHEBI:35757"/>
        <dbReference type="ChEBI" id="CHEBI:83628"/>
        <dbReference type="EC" id="3.5.1.4"/>
    </reaction>
</comment>
<dbReference type="InterPro" id="IPR020556">
    <property type="entry name" value="Amidase_CS"/>
</dbReference>
<evidence type="ECO:0000256" key="6">
    <source>
        <dbReference type="PIRSR" id="PIRSR001221-2"/>
    </source>
</evidence>
<proteinExistence type="inferred from homology"/>
<dbReference type="InParanoid" id="G8ZTG4"/>
<protein>
    <recommendedName>
        <fullName evidence="3">amidase</fullName>
        <ecNumber evidence="3">3.5.1.4</ecNumber>
    </recommendedName>
</protein>
<organism evidence="8 9">
    <name type="scientific">Torulaspora delbrueckii</name>
    <name type="common">Yeast</name>
    <name type="synonym">Candida colliculosa</name>
    <dbReference type="NCBI Taxonomy" id="4950"/>
    <lineage>
        <taxon>Eukaryota</taxon>
        <taxon>Fungi</taxon>
        <taxon>Dikarya</taxon>
        <taxon>Ascomycota</taxon>
        <taxon>Saccharomycotina</taxon>
        <taxon>Saccharomycetes</taxon>
        <taxon>Saccharomycetales</taxon>
        <taxon>Saccharomycetaceae</taxon>
        <taxon>Torulaspora</taxon>
    </lineage>
</organism>